<feature type="transmembrane region" description="Helical" evidence="1">
    <location>
        <begin position="66"/>
        <end position="84"/>
    </location>
</feature>
<feature type="transmembrane region" description="Helical" evidence="1">
    <location>
        <begin position="91"/>
        <end position="114"/>
    </location>
</feature>
<organism evidence="2 3">
    <name type="scientific">Faecalicatena faecalis</name>
    <dbReference type="NCBI Taxonomy" id="2726362"/>
    <lineage>
        <taxon>Bacteria</taxon>
        <taxon>Bacillati</taxon>
        <taxon>Bacillota</taxon>
        <taxon>Clostridia</taxon>
        <taxon>Lachnospirales</taxon>
        <taxon>Lachnospiraceae</taxon>
        <taxon>Faecalicatena</taxon>
    </lineage>
</organism>
<dbReference type="Proteomes" id="UP000723714">
    <property type="component" value="Unassembled WGS sequence"/>
</dbReference>
<accession>A0ABS6CZX1</accession>
<keyword evidence="1" id="KW-0472">Membrane</keyword>
<evidence type="ECO:0000256" key="1">
    <source>
        <dbReference type="SAM" id="Phobius"/>
    </source>
</evidence>
<evidence type="ECO:0000313" key="2">
    <source>
        <dbReference type="EMBL" id="MBU3874864.1"/>
    </source>
</evidence>
<keyword evidence="3" id="KW-1185">Reference proteome</keyword>
<gene>
    <name evidence="2" type="ORF">HGO97_003425</name>
</gene>
<comment type="caution">
    <text evidence="2">The sequence shown here is derived from an EMBL/GenBank/DDBJ whole genome shotgun (WGS) entry which is preliminary data.</text>
</comment>
<keyword evidence="1" id="KW-0812">Transmembrane</keyword>
<proteinExistence type="predicted"/>
<name>A0ABS6CZX1_9FIRM</name>
<protein>
    <submittedName>
        <fullName evidence="2">Uncharacterized protein</fullName>
    </submittedName>
</protein>
<feature type="transmembrane region" description="Helical" evidence="1">
    <location>
        <begin position="12"/>
        <end position="30"/>
    </location>
</feature>
<reference evidence="2 3" key="1">
    <citation type="submission" date="2021-06" db="EMBL/GenBank/DDBJ databases">
        <title>Faecalicatena sp. nov. isolated from porcine feces.</title>
        <authorList>
            <person name="Oh B.S."/>
            <person name="Lee J.H."/>
        </authorList>
    </citation>
    <scope>NUCLEOTIDE SEQUENCE [LARGE SCALE GENOMIC DNA]</scope>
    <source>
        <strain evidence="2 3">AGMB00832</strain>
    </source>
</reference>
<evidence type="ECO:0000313" key="3">
    <source>
        <dbReference type="Proteomes" id="UP000723714"/>
    </source>
</evidence>
<keyword evidence="1" id="KW-1133">Transmembrane helix</keyword>
<sequence length="144" mass="16411">MWLWIKYRKVNLFTICGTIPLFVRLGIWAGKFPDILFGTRIRDRAAGVWYENGIPEAPPHPLYPQIILYTILILMIGVAICGSFQSIEETVLVLLILSAGFATRILMGFSPTLIASGTRTFFFLDVSLYIGAVWYIRRILRLQL</sequence>
<dbReference type="EMBL" id="JABACJ020000002">
    <property type="protein sequence ID" value="MBU3874864.1"/>
    <property type="molecule type" value="Genomic_DNA"/>
</dbReference>
<feature type="transmembrane region" description="Helical" evidence="1">
    <location>
        <begin position="120"/>
        <end position="136"/>
    </location>
</feature>